<feature type="repeat" description="WD" evidence="7">
    <location>
        <begin position="71"/>
        <end position="112"/>
    </location>
</feature>
<keyword evidence="9" id="KW-1185">Reference proteome</keyword>
<organism evidence="8 9">
    <name type="scientific">Cyclotella atomus</name>
    <dbReference type="NCBI Taxonomy" id="382360"/>
    <lineage>
        <taxon>Eukaryota</taxon>
        <taxon>Sar</taxon>
        <taxon>Stramenopiles</taxon>
        <taxon>Ochrophyta</taxon>
        <taxon>Bacillariophyta</taxon>
        <taxon>Coscinodiscophyceae</taxon>
        <taxon>Thalassiosirophycidae</taxon>
        <taxon>Stephanodiscales</taxon>
        <taxon>Stephanodiscaceae</taxon>
        <taxon>Cyclotella</taxon>
    </lineage>
</organism>
<dbReference type="AlphaFoldDB" id="A0ABD3NM34"/>
<evidence type="ECO:0000256" key="4">
    <source>
        <dbReference type="ARBA" id="ARBA00023187"/>
    </source>
</evidence>
<dbReference type="InterPro" id="IPR001680">
    <property type="entry name" value="WD40_rpt"/>
</dbReference>
<feature type="repeat" description="WD" evidence="7">
    <location>
        <begin position="112"/>
        <end position="145"/>
    </location>
</feature>
<keyword evidence="3" id="KW-0677">Repeat</keyword>
<dbReference type="SMART" id="SM00320">
    <property type="entry name" value="WD40"/>
    <property type="match status" value="7"/>
</dbReference>
<dbReference type="Pfam" id="PF00400">
    <property type="entry name" value="WD40"/>
    <property type="match status" value="4"/>
</dbReference>
<protein>
    <recommendedName>
        <fullName evidence="6">Serine-threonine kinase receptor-associated protein</fullName>
    </recommendedName>
</protein>
<evidence type="ECO:0000256" key="5">
    <source>
        <dbReference type="ARBA" id="ARBA00038394"/>
    </source>
</evidence>
<evidence type="ECO:0000256" key="2">
    <source>
        <dbReference type="ARBA" id="ARBA00022664"/>
    </source>
</evidence>
<feature type="repeat" description="WD" evidence="7">
    <location>
        <begin position="291"/>
        <end position="326"/>
    </location>
</feature>
<dbReference type="PANTHER" id="PTHR19877:SF13">
    <property type="entry name" value="SERINE-THREONINE KINASE RECEPTOR-ASSOCIATED PROTEIN"/>
    <property type="match status" value="1"/>
</dbReference>
<dbReference type="PROSITE" id="PS50294">
    <property type="entry name" value="WD_REPEATS_REGION"/>
    <property type="match status" value="3"/>
</dbReference>
<evidence type="ECO:0000313" key="8">
    <source>
        <dbReference type="EMBL" id="KAL3776980.1"/>
    </source>
</evidence>
<evidence type="ECO:0000256" key="3">
    <source>
        <dbReference type="ARBA" id="ARBA00022737"/>
    </source>
</evidence>
<proteinExistence type="inferred from homology"/>
<dbReference type="GO" id="GO:0006397">
    <property type="term" value="P:mRNA processing"/>
    <property type="evidence" value="ECO:0007669"/>
    <property type="project" value="UniProtKB-KW"/>
</dbReference>
<comment type="caution">
    <text evidence="8">The sequence shown here is derived from an EMBL/GenBank/DDBJ whole genome shotgun (WGS) entry which is preliminary data.</text>
</comment>
<keyword evidence="4" id="KW-0508">mRNA splicing</keyword>
<dbReference type="Gene3D" id="2.130.10.10">
    <property type="entry name" value="YVTN repeat-like/Quinoprotein amine dehydrogenase"/>
    <property type="match status" value="1"/>
</dbReference>
<evidence type="ECO:0000256" key="1">
    <source>
        <dbReference type="ARBA" id="ARBA00022574"/>
    </source>
</evidence>
<dbReference type="SUPFAM" id="SSF50978">
    <property type="entry name" value="WD40 repeat-like"/>
    <property type="match status" value="1"/>
</dbReference>
<evidence type="ECO:0000256" key="6">
    <source>
        <dbReference type="ARBA" id="ARBA00040390"/>
    </source>
</evidence>
<dbReference type="EMBL" id="JALLPJ020001072">
    <property type="protein sequence ID" value="KAL3776980.1"/>
    <property type="molecule type" value="Genomic_DNA"/>
</dbReference>
<dbReference type="InterPro" id="IPR015943">
    <property type="entry name" value="WD40/YVTN_repeat-like_dom_sf"/>
</dbReference>
<dbReference type="Proteomes" id="UP001530400">
    <property type="component" value="Unassembled WGS sequence"/>
</dbReference>
<reference evidence="8 9" key="1">
    <citation type="submission" date="2024-10" db="EMBL/GenBank/DDBJ databases">
        <title>Updated reference genomes for cyclostephanoid diatoms.</title>
        <authorList>
            <person name="Roberts W.R."/>
            <person name="Alverson A.J."/>
        </authorList>
    </citation>
    <scope>NUCLEOTIDE SEQUENCE [LARGE SCALE GENOMIC DNA]</scope>
    <source>
        <strain evidence="8 9">AJA010-31</strain>
    </source>
</reference>
<keyword evidence="1 7" id="KW-0853">WD repeat</keyword>
<dbReference type="InterPro" id="IPR036322">
    <property type="entry name" value="WD40_repeat_dom_sf"/>
</dbReference>
<comment type="similarity">
    <text evidence="5">Belongs to the WD repeat STRAP family.</text>
</comment>
<dbReference type="GO" id="GO:0008380">
    <property type="term" value="P:RNA splicing"/>
    <property type="evidence" value="ECO:0007669"/>
    <property type="project" value="UniProtKB-KW"/>
</dbReference>
<evidence type="ECO:0000256" key="7">
    <source>
        <dbReference type="PROSITE-ProRule" id="PRU00221"/>
    </source>
</evidence>
<dbReference type="PANTHER" id="PTHR19877">
    <property type="entry name" value="EUKARYOTIC TRANSLATION INITIATION FACTOR 3 SUBUNIT I"/>
    <property type="match status" value="1"/>
</dbReference>
<name>A0ABD3NM34_9STRA</name>
<evidence type="ECO:0000313" key="9">
    <source>
        <dbReference type="Proteomes" id="UP001530400"/>
    </source>
</evidence>
<accession>A0ABD3NM34</accession>
<keyword evidence="2" id="KW-0507">mRNA processing</keyword>
<gene>
    <name evidence="8" type="ORF">ACHAWO_006334</name>
</gene>
<sequence length="326" mass="35951">MATVAAAPTMPSQTGRQIPIVCPGHTRPLAELQFLTVQESSEAPRTFLASACHDKMPMLRDATSGDWIGTWSGHKGAVWSCRLDPKGFLSATASGDFSVQVWDAITGSALHSFPHKHVVKSVDWSPNSRRLATGGNEGVLRVFDILEPEKKPLEFVMNKDEVVSISKCNWIDNHTVLAACSDGLIRFWNVDESDPTRQLSKTLKVDSGVRDMELQTLSDNSKTILTVAAGDKVTFFDMESSSMIHSYKMPIHFREEGGASLHPSGNKFIAGGSDLWVRVFDFHTGQELECHKGHHGPIRCLRYHPDGMSYATGSEDGTIRLWKTDP</sequence>
<dbReference type="PROSITE" id="PS50082">
    <property type="entry name" value="WD_REPEATS_2"/>
    <property type="match status" value="3"/>
</dbReference>